<keyword evidence="4" id="KW-0460">Magnesium</keyword>
<dbReference type="Gene3D" id="3.40.50.11060">
    <property type="entry name" value="GTPase HflX, N-terminal domain"/>
    <property type="match status" value="1"/>
</dbReference>
<dbReference type="InterPro" id="IPR032305">
    <property type="entry name" value="GTP-bd_M"/>
</dbReference>
<comment type="subunit">
    <text evidence="6">Monomer. Associates with the 50S ribosomal subunit.</text>
</comment>
<accession>A0A0D0ISG1</accession>
<dbReference type="GO" id="GO:0043022">
    <property type="term" value="F:ribosome binding"/>
    <property type="evidence" value="ECO:0007669"/>
    <property type="project" value="TreeGrafter"/>
</dbReference>
<dbReference type="PIRSF" id="PIRSF006809">
    <property type="entry name" value="GTP-binding_hflX_prd"/>
    <property type="match status" value="1"/>
</dbReference>
<dbReference type="GO" id="GO:0003924">
    <property type="term" value="F:GTPase activity"/>
    <property type="evidence" value="ECO:0007669"/>
    <property type="project" value="UniProtKB-UniRule"/>
</dbReference>
<feature type="compositionally biased region" description="Basic and acidic residues" evidence="8">
    <location>
        <begin position="1"/>
        <end position="12"/>
    </location>
</feature>
<evidence type="ECO:0000259" key="9">
    <source>
        <dbReference type="PROSITE" id="PS51705"/>
    </source>
</evidence>
<feature type="compositionally biased region" description="Gly residues" evidence="8">
    <location>
        <begin position="243"/>
        <end position="256"/>
    </location>
</feature>
<dbReference type="Pfam" id="PF01926">
    <property type="entry name" value="MMR_HSR1"/>
    <property type="match status" value="1"/>
</dbReference>
<reference evidence="10 11" key="1">
    <citation type="submission" date="2015-01" db="EMBL/GenBank/DDBJ databases">
        <title>Draft genome sequence of Leucobacter komagatae strain VKM ST2845.</title>
        <authorList>
            <person name="Karlyshev A.V."/>
            <person name="Kudryashova E.B."/>
        </authorList>
    </citation>
    <scope>NUCLEOTIDE SEQUENCE [LARGE SCALE GENOMIC DNA]</scope>
    <source>
        <strain evidence="10 11">VKM ST2845</strain>
    </source>
</reference>
<dbReference type="PRINTS" id="PR00326">
    <property type="entry name" value="GTP1OBG"/>
</dbReference>
<dbReference type="InterPro" id="IPR027417">
    <property type="entry name" value="P-loop_NTPase"/>
</dbReference>
<dbReference type="CDD" id="cd01878">
    <property type="entry name" value="HflX"/>
    <property type="match status" value="1"/>
</dbReference>
<evidence type="ECO:0000256" key="4">
    <source>
        <dbReference type="ARBA" id="ARBA00022842"/>
    </source>
</evidence>
<dbReference type="Pfam" id="PF16360">
    <property type="entry name" value="GTP-bdg_M"/>
    <property type="match status" value="1"/>
</dbReference>
<feature type="region of interest" description="Disordered" evidence="8">
    <location>
        <begin position="241"/>
        <end position="262"/>
    </location>
</feature>
<evidence type="ECO:0000313" key="11">
    <source>
        <dbReference type="Proteomes" id="UP000032120"/>
    </source>
</evidence>
<dbReference type="NCBIfam" id="TIGR00231">
    <property type="entry name" value="small_GTP"/>
    <property type="match status" value="1"/>
</dbReference>
<dbReference type="FunFam" id="3.40.50.11060:FF:000001">
    <property type="entry name" value="GTPase HflX"/>
    <property type="match status" value="1"/>
</dbReference>
<evidence type="ECO:0000256" key="8">
    <source>
        <dbReference type="SAM" id="MobiDB-lite"/>
    </source>
</evidence>
<proteinExistence type="inferred from homology"/>
<gene>
    <name evidence="6" type="primary">hflX</name>
    <name evidence="10" type="ORF">SD72_00305</name>
</gene>
<comment type="function">
    <text evidence="6">GTPase that associates with the 50S ribosomal subunit and may have a role during protein synthesis or ribosome biogenesis.</text>
</comment>
<dbReference type="GO" id="GO:0005737">
    <property type="term" value="C:cytoplasm"/>
    <property type="evidence" value="ECO:0007669"/>
    <property type="project" value="UniProtKB-SubCell"/>
</dbReference>
<dbReference type="Pfam" id="PF13167">
    <property type="entry name" value="GTP-bdg_N"/>
    <property type="match status" value="1"/>
</dbReference>
<keyword evidence="3 6" id="KW-0547">Nucleotide-binding</keyword>
<keyword evidence="1 6" id="KW-0963">Cytoplasm</keyword>
<comment type="caution">
    <text evidence="10">The sequence shown here is derived from an EMBL/GenBank/DDBJ whole genome shotgun (WGS) entry which is preliminary data.</text>
</comment>
<name>A0A0D0ISG1_9MICO</name>
<evidence type="ECO:0000256" key="6">
    <source>
        <dbReference type="HAMAP-Rule" id="MF_00900"/>
    </source>
</evidence>
<feature type="domain" description="Hflx-type G" evidence="9">
    <location>
        <begin position="300"/>
        <end position="465"/>
    </location>
</feature>
<dbReference type="AlphaFoldDB" id="A0A0D0ISG1"/>
<dbReference type="PROSITE" id="PS51705">
    <property type="entry name" value="G_HFLX"/>
    <property type="match status" value="1"/>
</dbReference>
<evidence type="ECO:0000256" key="3">
    <source>
        <dbReference type="ARBA" id="ARBA00022741"/>
    </source>
</evidence>
<sequence length="518" mass="56134">MTDASEPEHAADPADEMTDPLERVLRRAAGAGASVIRDLSEAQALGSSADDGLGDADHGIQMDREDRASLTRVAGLSTELEDVTDVEYRQLRLENVVLIGVYSSSRSQSAQDALEEAENSLRELAALAETAGATVLDGVLQRRANPDPATYLGKGKAKELAELVAALGADTVIADDELGPSQRRVLEDVVNAKVIDRTTVILDIFSQHAKSREGKAQVELAQLQYLLPRLRGWGDSMSRQAGGQVGAAGAGMGSRGPGETKIELDRRRINTRMARLRKQIAEFAPAREAKRANRKRGEVPSVAIAGYTNAGKSSLLNRLTGTQELVQNQLFATLDTAVRHAETTDGRTFTYVDTVGFVRNLPHQLVEAFRSTFEEVGEADVILHVVDGSHPDPEAQLNTVRGVIAEVDAQAIPEVVVFNKADLIDDSRRMLLHGLAPDGVFVSARSGEGIDELKARIDAALPTPDREVTVVVPYDRGDLVAELHERNRILELDYDEAGTRVRALVTPEMFSKLDDFLV</sequence>
<dbReference type="NCBIfam" id="TIGR03156">
    <property type="entry name" value="GTP_HflX"/>
    <property type="match status" value="1"/>
</dbReference>
<dbReference type="PANTHER" id="PTHR10229">
    <property type="entry name" value="GTP-BINDING PROTEIN HFLX"/>
    <property type="match status" value="1"/>
</dbReference>
<feature type="coiled-coil region" evidence="7">
    <location>
        <begin position="107"/>
        <end position="134"/>
    </location>
</feature>
<dbReference type="InterPro" id="IPR025121">
    <property type="entry name" value="GTPase_HflX_N"/>
</dbReference>
<dbReference type="SUPFAM" id="SSF52540">
    <property type="entry name" value="P-loop containing nucleoside triphosphate hydrolases"/>
    <property type="match status" value="1"/>
</dbReference>
<comment type="subcellular location">
    <subcellularLocation>
        <location evidence="6">Cytoplasm</location>
    </subcellularLocation>
    <text evidence="6">May associate with membranes.</text>
</comment>
<comment type="similarity">
    <text evidence="6">Belongs to the TRAFAC class OBG-HflX-like GTPase superfamily. HflX GTPase family.</text>
</comment>
<keyword evidence="2" id="KW-0479">Metal-binding</keyword>
<dbReference type="InterPro" id="IPR030394">
    <property type="entry name" value="G_HFLX_dom"/>
</dbReference>
<dbReference type="Gene3D" id="6.10.250.2860">
    <property type="match status" value="1"/>
</dbReference>
<evidence type="ECO:0000313" key="10">
    <source>
        <dbReference type="EMBL" id="KIP53902.1"/>
    </source>
</evidence>
<keyword evidence="5 6" id="KW-0342">GTP-binding</keyword>
<dbReference type="HAMAP" id="MF_00900">
    <property type="entry name" value="GTPase_HflX"/>
    <property type="match status" value="1"/>
</dbReference>
<keyword evidence="7" id="KW-0175">Coiled coil</keyword>
<organism evidence="10 11">
    <name type="scientific">Leucobacter komagatae</name>
    <dbReference type="NCBI Taxonomy" id="55969"/>
    <lineage>
        <taxon>Bacteria</taxon>
        <taxon>Bacillati</taxon>
        <taxon>Actinomycetota</taxon>
        <taxon>Actinomycetes</taxon>
        <taxon>Micrococcales</taxon>
        <taxon>Microbacteriaceae</taxon>
        <taxon>Leucobacter</taxon>
    </lineage>
</organism>
<dbReference type="InterPro" id="IPR006073">
    <property type="entry name" value="GTP-bd"/>
</dbReference>
<evidence type="ECO:0000256" key="2">
    <source>
        <dbReference type="ARBA" id="ARBA00022723"/>
    </source>
</evidence>
<dbReference type="InterPro" id="IPR042108">
    <property type="entry name" value="GTPase_HflX_N_sf"/>
</dbReference>
<dbReference type="EMBL" id="JXSQ01000001">
    <property type="protein sequence ID" value="KIP53902.1"/>
    <property type="molecule type" value="Genomic_DNA"/>
</dbReference>
<feature type="region of interest" description="Disordered" evidence="8">
    <location>
        <begin position="1"/>
        <end position="20"/>
    </location>
</feature>
<dbReference type="GO" id="GO:0005525">
    <property type="term" value="F:GTP binding"/>
    <property type="evidence" value="ECO:0007669"/>
    <property type="project" value="UniProtKB-UniRule"/>
</dbReference>
<dbReference type="Proteomes" id="UP000032120">
    <property type="component" value="Unassembled WGS sequence"/>
</dbReference>
<dbReference type="Gene3D" id="3.40.50.300">
    <property type="entry name" value="P-loop containing nucleotide triphosphate hydrolases"/>
    <property type="match status" value="1"/>
</dbReference>
<protein>
    <recommendedName>
        <fullName evidence="6">GTPase HflX</fullName>
    </recommendedName>
    <alternativeName>
        <fullName evidence="6">GTP-binding protein HflX</fullName>
    </alternativeName>
</protein>
<keyword evidence="11" id="KW-1185">Reference proteome</keyword>
<dbReference type="PANTHER" id="PTHR10229:SF0">
    <property type="entry name" value="GTP-BINDING PROTEIN 6-RELATED"/>
    <property type="match status" value="1"/>
</dbReference>
<dbReference type="GO" id="GO:0046872">
    <property type="term" value="F:metal ion binding"/>
    <property type="evidence" value="ECO:0007669"/>
    <property type="project" value="UniProtKB-KW"/>
</dbReference>
<dbReference type="InterPro" id="IPR016496">
    <property type="entry name" value="GTPase_HflX"/>
</dbReference>
<dbReference type="InterPro" id="IPR005225">
    <property type="entry name" value="Small_GTP-bd"/>
</dbReference>
<evidence type="ECO:0000256" key="1">
    <source>
        <dbReference type="ARBA" id="ARBA00022490"/>
    </source>
</evidence>
<evidence type="ECO:0000256" key="7">
    <source>
        <dbReference type="SAM" id="Coils"/>
    </source>
</evidence>
<evidence type="ECO:0000256" key="5">
    <source>
        <dbReference type="ARBA" id="ARBA00023134"/>
    </source>
</evidence>